<proteinExistence type="predicted"/>
<feature type="transmembrane region" description="Helical" evidence="1">
    <location>
        <begin position="276"/>
        <end position="298"/>
    </location>
</feature>
<dbReference type="PANTHER" id="PTHR37813:SF1">
    <property type="entry name" value="FELS-2 PROPHAGE PROTEIN"/>
    <property type="match status" value="1"/>
</dbReference>
<dbReference type="Proteomes" id="UP000199081">
    <property type="component" value="Unassembled WGS sequence"/>
</dbReference>
<evidence type="ECO:0000313" key="3">
    <source>
        <dbReference type="Proteomes" id="UP000199081"/>
    </source>
</evidence>
<keyword evidence="1" id="KW-1133">Transmembrane helix</keyword>
<dbReference type="RefSeq" id="WP_091479752.1">
    <property type="nucleotide sequence ID" value="NZ_BJYC01000004.1"/>
</dbReference>
<keyword evidence="1" id="KW-0812">Transmembrane</keyword>
<gene>
    <name evidence="2" type="ORF">SAMN04488099_104133</name>
</gene>
<evidence type="ECO:0000313" key="2">
    <source>
        <dbReference type="EMBL" id="SEK61805.1"/>
    </source>
</evidence>
<evidence type="ECO:0000256" key="1">
    <source>
        <dbReference type="SAM" id="Phobius"/>
    </source>
</evidence>
<dbReference type="AlphaFoldDB" id="A0A1H7IM54"/>
<dbReference type="OrthoDB" id="2137849at2"/>
<name>A0A1H7IM54_9LACT</name>
<dbReference type="InterPro" id="IPR016024">
    <property type="entry name" value="ARM-type_fold"/>
</dbReference>
<accession>A0A1H7IM54</accession>
<dbReference type="EMBL" id="FNZU01000004">
    <property type="protein sequence ID" value="SEK61805.1"/>
    <property type="molecule type" value="Genomic_DNA"/>
</dbReference>
<protein>
    <submittedName>
        <fullName evidence="2">Phage-related protein</fullName>
    </submittedName>
</protein>
<feature type="transmembrane region" description="Helical" evidence="1">
    <location>
        <begin position="332"/>
        <end position="354"/>
    </location>
</feature>
<sequence length="717" mass="77326">MSDGRVVIDVDLDKAPAMKGAGEINKEFGNMAKSISGMMKDAGKNLTKYVTVPLAGMAIGMGKAAMDLEATEAKYYTVFEGMSDQSDAFIKEFQKLTPATKTEARSMASGIQDLLIPMGFAREEATGMTGEFMHVAGALANFNSGTHSAEDVTNALSSAITGQYKSLQGLGIQLDATTVKNKAVEMGLMGADDEMNNQIRTQVLLAEVYAQSGDALTAYTEENLDAKTKMGLLKAEIIDVAAEMGTAFLPAINGILDVIRNAVTWVSNLSEEQQRLAGIIALVAGAIGPLLLAGSFMIDKFLAIQSTISGLVTAVSNAGGVLGVLKGVFAALFSPIGLVIGVIGVLVGLFIYVYNTSAVLRDSVNELTSAFGNLLNGTGSFSEVFEALQFVIYDFLTSIQTLLPELISMGIEMVSNLVKGVAEKAPEFLESGIIMLTNLINRIKEEFPKFVARGKELVIKLKDGLIERIPDLVAGAVELMVNLLNKIIEYGPDLLIAGADLIWELIKGIGSIVNEVISAVVEISDAILDEVLKIDLFDIGKDIVRGLWNGIKDMGGWLSGKVSEFFGDVTGWVKGIFDTNSPSRVFRDEIGKMLPQGLVVGVESEEQKTKQKIENSLQGTIGSALKALNNVKMPDITARAAATTTKEIITTGGEASRNNSTNYKEDLARIESYIRDLIRKDTDFYIDGEQIVTRRMVDKMNRELGQQMQNGMRWRQH</sequence>
<keyword evidence="3" id="KW-1185">Reference proteome</keyword>
<reference evidence="3" key="1">
    <citation type="submission" date="2016-10" db="EMBL/GenBank/DDBJ databases">
        <authorList>
            <person name="Varghese N."/>
            <person name="Submissions S."/>
        </authorList>
    </citation>
    <scope>NUCLEOTIDE SEQUENCE [LARGE SCALE GENOMIC DNA]</scope>
    <source>
        <strain evidence="3">DSM 19183</strain>
    </source>
</reference>
<keyword evidence="1" id="KW-0472">Membrane</keyword>
<dbReference type="PANTHER" id="PTHR37813">
    <property type="entry name" value="FELS-2 PROPHAGE PROTEIN"/>
    <property type="match status" value="1"/>
</dbReference>
<dbReference type="SUPFAM" id="SSF48371">
    <property type="entry name" value="ARM repeat"/>
    <property type="match status" value="1"/>
</dbReference>
<feature type="transmembrane region" description="Helical" evidence="1">
    <location>
        <begin position="304"/>
        <end position="325"/>
    </location>
</feature>
<organism evidence="2 3">
    <name type="scientific">Alkalibacterium pelagium</name>
    <dbReference type="NCBI Taxonomy" id="426702"/>
    <lineage>
        <taxon>Bacteria</taxon>
        <taxon>Bacillati</taxon>
        <taxon>Bacillota</taxon>
        <taxon>Bacilli</taxon>
        <taxon>Lactobacillales</taxon>
        <taxon>Carnobacteriaceae</taxon>
        <taxon>Alkalibacterium</taxon>
    </lineage>
</organism>
<dbReference type="STRING" id="426702.SAMN04488099_104133"/>